<feature type="chain" id="PRO_5019068177" description="Neprosin PEP catalytic domain-containing protein" evidence="1">
    <location>
        <begin position="19"/>
        <end position="396"/>
    </location>
</feature>
<feature type="domain" description="Neprosin PEP catalytic" evidence="2">
    <location>
        <begin position="147"/>
        <end position="396"/>
    </location>
</feature>
<dbReference type="AlphaFoldDB" id="A0A438I4R7"/>
<dbReference type="InterPro" id="IPR053168">
    <property type="entry name" value="Glutamic_endopeptidase"/>
</dbReference>
<name>A0A438I4R7_VITVI</name>
<comment type="caution">
    <text evidence="3">The sequence shown here is derived from an EMBL/GenBank/DDBJ whole genome shotgun (WGS) entry which is preliminary data.</text>
</comment>
<dbReference type="InterPro" id="IPR025521">
    <property type="entry name" value="Neprosin_propep"/>
</dbReference>
<protein>
    <recommendedName>
        <fullName evidence="2">Neprosin PEP catalytic domain-containing protein</fullName>
    </recommendedName>
</protein>
<dbReference type="InterPro" id="IPR004314">
    <property type="entry name" value="Neprosin"/>
</dbReference>
<dbReference type="Gene3D" id="3.90.1320.10">
    <property type="entry name" value="Outer-capsid protein sigma 3, large lobe"/>
    <property type="match status" value="1"/>
</dbReference>
<evidence type="ECO:0000259" key="2">
    <source>
        <dbReference type="PROSITE" id="PS52045"/>
    </source>
</evidence>
<organism evidence="3 4">
    <name type="scientific">Vitis vinifera</name>
    <name type="common">Grape</name>
    <dbReference type="NCBI Taxonomy" id="29760"/>
    <lineage>
        <taxon>Eukaryota</taxon>
        <taxon>Viridiplantae</taxon>
        <taxon>Streptophyta</taxon>
        <taxon>Embryophyta</taxon>
        <taxon>Tracheophyta</taxon>
        <taxon>Spermatophyta</taxon>
        <taxon>Magnoliopsida</taxon>
        <taxon>eudicotyledons</taxon>
        <taxon>Gunneridae</taxon>
        <taxon>Pentapetalae</taxon>
        <taxon>rosids</taxon>
        <taxon>Vitales</taxon>
        <taxon>Vitaceae</taxon>
        <taxon>Viteae</taxon>
        <taxon>Vitis</taxon>
    </lineage>
</organism>
<dbReference type="PANTHER" id="PTHR31589:SF235">
    <property type="entry name" value="PROTEIN, PUTATIVE (DUF239)-RELATED"/>
    <property type="match status" value="1"/>
</dbReference>
<reference evidence="3 4" key="1">
    <citation type="journal article" date="2018" name="PLoS Genet.">
        <title>Population sequencing reveals clonal diversity and ancestral inbreeding in the grapevine cultivar Chardonnay.</title>
        <authorList>
            <person name="Roach M.J."/>
            <person name="Johnson D.L."/>
            <person name="Bohlmann J."/>
            <person name="van Vuuren H.J."/>
            <person name="Jones S.J."/>
            <person name="Pretorius I.S."/>
            <person name="Schmidt S.A."/>
            <person name="Borneman A.R."/>
        </authorList>
    </citation>
    <scope>NUCLEOTIDE SEQUENCE [LARGE SCALE GENOMIC DNA]</scope>
    <source>
        <strain evidence="4">cv. Chardonnay</strain>
        <tissue evidence="3">Leaf</tissue>
    </source>
</reference>
<dbReference type="Pfam" id="PF14365">
    <property type="entry name" value="Neprosin_AP"/>
    <property type="match status" value="1"/>
</dbReference>
<evidence type="ECO:0000313" key="3">
    <source>
        <dbReference type="EMBL" id="RVW91700.1"/>
    </source>
</evidence>
<dbReference type="PANTHER" id="PTHR31589">
    <property type="entry name" value="PROTEIN, PUTATIVE (DUF239)-RELATED-RELATED"/>
    <property type="match status" value="1"/>
</dbReference>
<evidence type="ECO:0000256" key="1">
    <source>
        <dbReference type="SAM" id="SignalP"/>
    </source>
</evidence>
<dbReference type="EMBL" id="QGNW01000143">
    <property type="protein sequence ID" value="RVW91700.1"/>
    <property type="molecule type" value="Genomic_DNA"/>
</dbReference>
<proteinExistence type="predicted"/>
<feature type="signal peptide" evidence="1">
    <location>
        <begin position="1"/>
        <end position="18"/>
    </location>
</feature>
<gene>
    <name evidence="3" type="ORF">CK203_024247</name>
</gene>
<sequence>MGTTKIFFLLSFLNVVMAAFLVFELGGVGGDMSTEEDMELERQLKFLNKPNRKSFQDLDGSIYDCVDIDKQPALDHPLLKNHKIQMEPPSPPKEVINGNQASCSFVEAVGIGIKGAECPPGTVIIRRSRKEDLIWARKQSKAYQSNTVKSNGYHLAVVSTANGSYHGASGMMNIFNPYVKPNQFSEAIIRVQHRSPETSSVNYIQAGWAVNPMLFKDNQSRLFSYWTADEYRKTGCFNSLCPGFVQVSRNLTFGVVLTASKYGRPFQSAIIIQHPKTGDWWLKTSPGDYQVGYWPKALFTGLADDATEICWGGEVHAPINDSPPMGSGHFAVEQYGRACFMANLQISNEATVFVDADSVELTPSTTSDCYTSLFQGRLHGAPRDIMYFGGPGGDGC</sequence>
<accession>A0A438I4R7</accession>
<keyword evidence="1" id="KW-0732">Signal</keyword>
<dbReference type="Pfam" id="PF03080">
    <property type="entry name" value="Neprosin"/>
    <property type="match status" value="1"/>
</dbReference>
<dbReference type="Proteomes" id="UP000288805">
    <property type="component" value="Unassembled WGS sequence"/>
</dbReference>
<dbReference type="PROSITE" id="PS52045">
    <property type="entry name" value="NEPROSIN_PEP_CD"/>
    <property type="match status" value="1"/>
</dbReference>
<evidence type="ECO:0000313" key="4">
    <source>
        <dbReference type="Proteomes" id="UP000288805"/>
    </source>
</evidence>